<proteinExistence type="inferred from homology"/>
<dbReference type="FunFam" id="3.40.50.1820:FF:000335">
    <property type="entry name" value="Carboxypeptidase"/>
    <property type="match status" value="1"/>
</dbReference>
<feature type="chain" id="PRO_5044526013" description="Carboxypeptidase" evidence="5">
    <location>
        <begin position="22"/>
        <end position="459"/>
    </location>
</feature>
<dbReference type="InterPro" id="IPR029058">
    <property type="entry name" value="AB_hydrolase_fold"/>
</dbReference>
<dbReference type="Pfam" id="PF00450">
    <property type="entry name" value="Peptidase_S10"/>
    <property type="match status" value="1"/>
</dbReference>
<gene>
    <name evidence="6" type="ORF">niasHT_039427</name>
</gene>
<keyword evidence="5" id="KW-0732">Signal</keyword>
<comment type="caution">
    <text evidence="6">The sequence shown here is derived from an EMBL/GenBank/DDBJ whole genome shotgun (WGS) entry which is preliminary data.</text>
</comment>
<dbReference type="PANTHER" id="PTHR11802">
    <property type="entry name" value="SERINE PROTEASE FAMILY S10 SERINE CARBOXYPEPTIDASE"/>
    <property type="match status" value="1"/>
</dbReference>
<dbReference type="AlphaFoldDB" id="A0ABD2J818"/>
<dbReference type="Proteomes" id="UP001620626">
    <property type="component" value="Unassembled WGS sequence"/>
</dbReference>
<keyword evidence="2 5" id="KW-0121">Carboxypeptidase</keyword>
<accession>A0ABD2J818</accession>
<feature type="signal peptide" evidence="5">
    <location>
        <begin position="1"/>
        <end position="21"/>
    </location>
</feature>
<keyword evidence="3 5" id="KW-0645">Protease</keyword>
<dbReference type="SUPFAM" id="SSF53474">
    <property type="entry name" value="alpha/beta-Hydrolases"/>
    <property type="match status" value="1"/>
</dbReference>
<dbReference type="PANTHER" id="PTHR11802:SF418">
    <property type="entry name" value="SERINE CARBOXYPEPTIDASE CTSA-1.1"/>
    <property type="match status" value="1"/>
</dbReference>
<dbReference type="Gene3D" id="3.40.50.1820">
    <property type="entry name" value="alpha/beta hydrolase"/>
    <property type="match status" value="1"/>
</dbReference>
<reference evidence="6 7" key="1">
    <citation type="submission" date="2024-10" db="EMBL/GenBank/DDBJ databases">
        <authorList>
            <person name="Kim D."/>
        </authorList>
    </citation>
    <scope>NUCLEOTIDE SEQUENCE [LARGE SCALE GENOMIC DNA]</scope>
    <source>
        <strain evidence="6">BH-2024</strain>
    </source>
</reference>
<evidence type="ECO:0000256" key="1">
    <source>
        <dbReference type="ARBA" id="ARBA00009431"/>
    </source>
</evidence>
<dbReference type="InterPro" id="IPR001563">
    <property type="entry name" value="Peptidase_S10"/>
</dbReference>
<sequence>MRHFAASSTVFGLFFASFAVATEFLNNKDKILDLPGLDFKPNFEHYSGYLKVSEEHQIFYWLVTSQRNASDDPLIFWYNGGPGCSSLLGLLSEHGPYLVSSDGQTITKNPSAWNRKASVVYMEGPAGVGFSLAGKDKAWSDDSTSLENYEAIKQFFIKFPEFRDHNMFISGESYAGIYLPTLAERIVDGQKEYPIKFKGMAIGNGYHNISLEQDTRIRYNYAHGMVDELDWQRIKTDQCSGNIDSCNLADVDLPSGFNYGLNVYDIYQKCDGGPDEEGRQLDQLIAKQRAAKWPQAPPPKFEFLSEESDVQLSELKCENVYDMRSYLNKAEVREALHVSPNAHQWAECGGIHNYKTQYEGVEFHVKKVLKAGVPVLLFYGDTDMRCNLILGSKFCASLGMELEKSARPWLFRGQVGGFKTMYKGGLTFLTVRGAGHMVPQKKGFELLHVIEAFMEGKII</sequence>
<evidence type="ECO:0000256" key="3">
    <source>
        <dbReference type="ARBA" id="ARBA00022670"/>
    </source>
</evidence>
<dbReference type="InterPro" id="IPR018202">
    <property type="entry name" value="Ser_caboxypep_ser_AS"/>
</dbReference>
<dbReference type="EMBL" id="JBICBT010001034">
    <property type="protein sequence ID" value="KAL3086761.1"/>
    <property type="molecule type" value="Genomic_DNA"/>
</dbReference>
<protein>
    <recommendedName>
        <fullName evidence="5">Carboxypeptidase</fullName>
        <ecNumber evidence="5">3.4.16.-</ecNumber>
    </recommendedName>
</protein>
<dbReference type="GO" id="GO:1904715">
    <property type="term" value="P:negative regulation of chaperone-mediated autophagy"/>
    <property type="evidence" value="ECO:0007669"/>
    <property type="project" value="UniProtKB-ARBA"/>
</dbReference>
<evidence type="ECO:0000313" key="6">
    <source>
        <dbReference type="EMBL" id="KAL3086761.1"/>
    </source>
</evidence>
<name>A0ABD2J818_9BILA</name>
<evidence type="ECO:0000256" key="4">
    <source>
        <dbReference type="ARBA" id="ARBA00022801"/>
    </source>
</evidence>
<evidence type="ECO:0000256" key="2">
    <source>
        <dbReference type="ARBA" id="ARBA00022645"/>
    </source>
</evidence>
<organism evidence="6 7">
    <name type="scientific">Heterodera trifolii</name>
    <dbReference type="NCBI Taxonomy" id="157864"/>
    <lineage>
        <taxon>Eukaryota</taxon>
        <taxon>Metazoa</taxon>
        <taxon>Ecdysozoa</taxon>
        <taxon>Nematoda</taxon>
        <taxon>Chromadorea</taxon>
        <taxon>Rhabditida</taxon>
        <taxon>Tylenchina</taxon>
        <taxon>Tylenchomorpha</taxon>
        <taxon>Tylenchoidea</taxon>
        <taxon>Heteroderidae</taxon>
        <taxon>Heteroderinae</taxon>
        <taxon>Heterodera</taxon>
    </lineage>
</organism>
<evidence type="ECO:0000256" key="5">
    <source>
        <dbReference type="RuleBase" id="RU361156"/>
    </source>
</evidence>
<dbReference type="PROSITE" id="PS00131">
    <property type="entry name" value="CARBOXYPEPT_SER_SER"/>
    <property type="match status" value="1"/>
</dbReference>
<dbReference type="GO" id="GO:0004185">
    <property type="term" value="F:serine-type carboxypeptidase activity"/>
    <property type="evidence" value="ECO:0007669"/>
    <property type="project" value="UniProtKB-UniRule"/>
</dbReference>
<dbReference type="PRINTS" id="PR00724">
    <property type="entry name" value="CRBOXYPTASEC"/>
</dbReference>
<keyword evidence="7" id="KW-1185">Reference proteome</keyword>
<evidence type="ECO:0000313" key="7">
    <source>
        <dbReference type="Proteomes" id="UP001620626"/>
    </source>
</evidence>
<keyword evidence="4 5" id="KW-0378">Hydrolase</keyword>
<dbReference type="GO" id="GO:0006508">
    <property type="term" value="P:proteolysis"/>
    <property type="evidence" value="ECO:0007669"/>
    <property type="project" value="UniProtKB-KW"/>
</dbReference>
<dbReference type="EC" id="3.4.16.-" evidence="5"/>
<comment type="similarity">
    <text evidence="1 5">Belongs to the peptidase S10 family.</text>
</comment>
<dbReference type="GO" id="GO:0031647">
    <property type="term" value="P:regulation of protein stability"/>
    <property type="evidence" value="ECO:0007669"/>
    <property type="project" value="UniProtKB-ARBA"/>
</dbReference>